<dbReference type="EMBL" id="MU006227">
    <property type="protein sequence ID" value="KAF2826037.1"/>
    <property type="molecule type" value="Genomic_DNA"/>
</dbReference>
<keyword evidence="3" id="KW-1185">Reference proteome</keyword>
<dbReference type="OrthoDB" id="3745536at2759"/>
<name>A0A6A7A022_9PLEO</name>
<dbReference type="Proteomes" id="UP000799424">
    <property type="component" value="Unassembled WGS sequence"/>
</dbReference>
<keyword evidence="1" id="KW-0732">Signal</keyword>
<reference evidence="2" key="1">
    <citation type="journal article" date="2020" name="Stud. Mycol.">
        <title>101 Dothideomycetes genomes: a test case for predicting lifestyles and emergence of pathogens.</title>
        <authorList>
            <person name="Haridas S."/>
            <person name="Albert R."/>
            <person name="Binder M."/>
            <person name="Bloem J."/>
            <person name="Labutti K."/>
            <person name="Salamov A."/>
            <person name="Andreopoulos B."/>
            <person name="Baker S."/>
            <person name="Barry K."/>
            <person name="Bills G."/>
            <person name="Bluhm B."/>
            <person name="Cannon C."/>
            <person name="Castanera R."/>
            <person name="Culley D."/>
            <person name="Daum C."/>
            <person name="Ezra D."/>
            <person name="Gonzalez J."/>
            <person name="Henrissat B."/>
            <person name="Kuo A."/>
            <person name="Liang C."/>
            <person name="Lipzen A."/>
            <person name="Lutzoni F."/>
            <person name="Magnuson J."/>
            <person name="Mondo S."/>
            <person name="Nolan M."/>
            <person name="Ohm R."/>
            <person name="Pangilinan J."/>
            <person name="Park H.-J."/>
            <person name="Ramirez L."/>
            <person name="Alfaro M."/>
            <person name="Sun H."/>
            <person name="Tritt A."/>
            <person name="Yoshinaga Y."/>
            <person name="Zwiers L.-H."/>
            <person name="Turgeon B."/>
            <person name="Goodwin S."/>
            <person name="Spatafora J."/>
            <person name="Crous P."/>
            <person name="Grigoriev I."/>
        </authorList>
    </citation>
    <scope>NUCLEOTIDE SEQUENCE</scope>
    <source>
        <strain evidence="2">CBS 113818</strain>
    </source>
</reference>
<gene>
    <name evidence="2" type="ORF">CC86DRAFT_38293</name>
</gene>
<sequence>MHFSTLTTILLAATGISAFPALQKRLDAIPLSIYPSTGCNSGPTPLTTAFIPTDGSCFGISPIVSGNTDSGIISQSQLLALPAGCTLVAYSDSTCSSVNNIVYDVTGRCGTFGAGKLIHSAKTVGTCA</sequence>
<accession>A0A6A7A022</accession>
<organism evidence="2 3">
    <name type="scientific">Ophiobolus disseminans</name>
    <dbReference type="NCBI Taxonomy" id="1469910"/>
    <lineage>
        <taxon>Eukaryota</taxon>
        <taxon>Fungi</taxon>
        <taxon>Dikarya</taxon>
        <taxon>Ascomycota</taxon>
        <taxon>Pezizomycotina</taxon>
        <taxon>Dothideomycetes</taxon>
        <taxon>Pleosporomycetidae</taxon>
        <taxon>Pleosporales</taxon>
        <taxon>Pleosporineae</taxon>
        <taxon>Phaeosphaeriaceae</taxon>
        <taxon>Ophiobolus</taxon>
    </lineage>
</organism>
<protein>
    <submittedName>
        <fullName evidence="2">Uncharacterized protein</fullName>
    </submittedName>
</protein>
<dbReference type="AlphaFoldDB" id="A0A6A7A022"/>
<feature type="chain" id="PRO_5025388922" evidence="1">
    <location>
        <begin position="19"/>
        <end position="128"/>
    </location>
</feature>
<evidence type="ECO:0000313" key="3">
    <source>
        <dbReference type="Proteomes" id="UP000799424"/>
    </source>
</evidence>
<evidence type="ECO:0000313" key="2">
    <source>
        <dbReference type="EMBL" id="KAF2826037.1"/>
    </source>
</evidence>
<feature type="signal peptide" evidence="1">
    <location>
        <begin position="1"/>
        <end position="18"/>
    </location>
</feature>
<evidence type="ECO:0000256" key="1">
    <source>
        <dbReference type="SAM" id="SignalP"/>
    </source>
</evidence>
<proteinExistence type="predicted"/>